<dbReference type="NCBIfam" id="TIGR02168">
    <property type="entry name" value="SMC_prok_B"/>
    <property type="match status" value="1"/>
</dbReference>
<feature type="coiled-coil region" evidence="7">
    <location>
        <begin position="388"/>
        <end position="492"/>
    </location>
</feature>
<dbReference type="GO" id="GO:0003677">
    <property type="term" value="F:DNA binding"/>
    <property type="evidence" value="ECO:0007669"/>
    <property type="project" value="UniProtKB-UniRule"/>
</dbReference>
<dbReference type="SUPFAM" id="SSF52540">
    <property type="entry name" value="P-loop containing nucleoside triphosphate hydrolases"/>
    <property type="match status" value="1"/>
</dbReference>
<keyword evidence="10" id="KW-1185">Reference proteome</keyword>
<protein>
    <recommendedName>
        <fullName evidence="7">Chromosome partition protein Smc</fullName>
    </recommendedName>
</protein>
<keyword evidence="4 7" id="KW-0067">ATP-binding</keyword>
<keyword evidence="6 7" id="KW-0238">DNA-binding</keyword>
<evidence type="ECO:0000256" key="1">
    <source>
        <dbReference type="ARBA" id="ARBA00004496"/>
    </source>
</evidence>
<dbReference type="InterPro" id="IPR027417">
    <property type="entry name" value="P-loop_NTPase"/>
</dbReference>
<dbReference type="InterPro" id="IPR011890">
    <property type="entry name" value="SMC_prok"/>
</dbReference>
<dbReference type="Gene3D" id="1.20.1060.20">
    <property type="match status" value="1"/>
</dbReference>
<feature type="coiled-coil region" evidence="7">
    <location>
        <begin position="893"/>
        <end position="938"/>
    </location>
</feature>
<evidence type="ECO:0000256" key="7">
    <source>
        <dbReference type="HAMAP-Rule" id="MF_01894"/>
    </source>
</evidence>
<dbReference type="SMART" id="SM00968">
    <property type="entry name" value="SMC_hinge"/>
    <property type="match status" value="1"/>
</dbReference>
<organism evidence="9 10">
    <name type="scientific">Sporobacter termitidis DSM 10068</name>
    <dbReference type="NCBI Taxonomy" id="1123282"/>
    <lineage>
        <taxon>Bacteria</taxon>
        <taxon>Bacillati</taxon>
        <taxon>Bacillota</taxon>
        <taxon>Clostridia</taxon>
        <taxon>Eubacteriales</taxon>
        <taxon>Oscillospiraceae</taxon>
        <taxon>Sporobacter</taxon>
    </lineage>
</organism>
<evidence type="ECO:0000256" key="4">
    <source>
        <dbReference type="ARBA" id="ARBA00022840"/>
    </source>
</evidence>
<dbReference type="GO" id="GO:0030261">
    <property type="term" value="P:chromosome condensation"/>
    <property type="evidence" value="ECO:0007669"/>
    <property type="project" value="InterPro"/>
</dbReference>
<sequence length="1191" mass="132976">MYLKSLEIQGFKSFPEKTRLTFDKPVTAIVGPNGSGKSNISDAILWVMGEQSTRTLRGGKMEDVIFGGTQKRPQLGFAEVSLILDNADHTLDTEFTEVMITRRYYRSGESEYFINRQMVRLKDVNELFMDTGLGREGYSIIGQGRIDAILSIKSTDRREIFEEAAGISRFRHRKEESERKLEHTEENLVRLGDKISELYLQVEPLQKQAETAKKYLLLRDELRGLEISVWMDSLDGLQEQITKTETDYLTALSQKDDVSREIDSYYETSLTFSDKMHEKDVELESVREAVSAQEAQIAEIDSATAVLKANLESNIGESERIRRELTEQEGRDGGIKAQIDERELRLGEISAEKAALSADSARLVGALQSIADTAGESSKRLGDMLSRENTLQEEISEAKSRLSALASKAQEILDRDGTVALDAAAAGEKHRQLEEDMSACADELDAAGDELQRIKNVITGYTMRRDSRKKKADAANDKKMHLTMELNSLKSRIRLLTEMEKDYQGYSKAVKLVMQESQRGILKHVHGTVGSLVQTDDKYAVAIETALGGAMQNIIVDTEEDGKEAINLLKRRDGGRATFLPISTVRGNVLDVPGLKNEPGYEGLAIDLVRSDGRYAGIYRSLLGRVAVAGSLDDAIRIARRHNNSFRIVTLDGQVLNAGGSMTGGSSSSNTGILSRANELKGLSEQEALLAESAARAEREHGEAVRELTASEYELESSGAEMRSLEDKVLKLDTNLRHFEALVSASAENLNAMRAEAENLAERIKANGDETAAARNDIAALESALSELRAQIARDTEGQEQLTSERDRITSALSELRAREASLDAENEALTKAVTELSELREILTGGRRQQMQYLDELKARHDAILKEISDNETALVQLGEKMAAFRARSAAITAEKLELEAARTRRDKVMQEKNHELLELERECARLEQKKLAAQMEEKQIIDRLWDSYEITRSVALTVRQELENPAEARRHISELKRDISSLGTPNIGAIEEFERVNTRYTYLTEQRDDVEKAKRELQEIIRDITQEMRTMFAREFENISLSFKETFLEFFGGGQASLELEDPNDILNCGIEIKVQPPGKALKTITLLSGGEKAFVASALYFSILKVRPTPFVVMDEIDAALDEANVLRFAENMRKMSVKTQMIVITHHRGTMEEADVLYGVTMQEQGVSRVLSIDLAEAEKTLKKDAS</sequence>
<dbReference type="InterPro" id="IPR036277">
    <property type="entry name" value="SMC_hinge_sf"/>
</dbReference>
<gene>
    <name evidence="7" type="primary">smc</name>
    <name evidence="9" type="ORF">SAMN02745823_00566</name>
</gene>
<accession>A0A1M5UKJ5</accession>
<evidence type="ECO:0000256" key="6">
    <source>
        <dbReference type="ARBA" id="ARBA00023125"/>
    </source>
</evidence>
<dbReference type="Gene3D" id="1.10.287.1490">
    <property type="match status" value="1"/>
</dbReference>
<proteinExistence type="inferred from homology"/>
<feature type="coiled-coil region" evidence="7">
    <location>
        <begin position="1005"/>
        <end position="1032"/>
    </location>
</feature>
<dbReference type="GO" id="GO:0006260">
    <property type="term" value="P:DNA replication"/>
    <property type="evidence" value="ECO:0007669"/>
    <property type="project" value="UniProtKB-UniRule"/>
</dbReference>
<feature type="domain" description="SMC hinge" evidence="8">
    <location>
        <begin position="523"/>
        <end position="639"/>
    </location>
</feature>
<dbReference type="PIRSF" id="PIRSF005719">
    <property type="entry name" value="SMC"/>
    <property type="match status" value="1"/>
</dbReference>
<evidence type="ECO:0000313" key="9">
    <source>
        <dbReference type="EMBL" id="SHH63525.1"/>
    </source>
</evidence>
<dbReference type="GO" id="GO:0005524">
    <property type="term" value="F:ATP binding"/>
    <property type="evidence" value="ECO:0007669"/>
    <property type="project" value="UniProtKB-UniRule"/>
</dbReference>
<dbReference type="GO" id="GO:0005694">
    <property type="term" value="C:chromosome"/>
    <property type="evidence" value="ECO:0007669"/>
    <property type="project" value="InterPro"/>
</dbReference>
<dbReference type="InterPro" id="IPR010935">
    <property type="entry name" value="SMC_hinge"/>
</dbReference>
<dbReference type="InterPro" id="IPR024704">
    <property type="entry name" value="SMC"/>
</dbReference>
<dbReference type="Gene3D" id="3.30.70.1620">
    <property type="match status" value="1"/>
</dbReference>
<feature type="binding site" evidence="7">
    <location>
        <begin position="32"/>
        <end position="39"/>
    </location>
    <ligand>
        <name>ATP</name>
        <dbReference type="ChEBI" id="CHEBI:30616"/>
    </ligand>
</feature>
<dbReference type="Gene3D" id="6.10.140.1720">
    <property type="match status" value="1"/>
</dbReference>
<dbReference type="SUPFAM" id="SSF75553">
    <property type="entry name" value="Smc hinge domain"/>
    <property type="match status" value="1"/>
</dbReference>
<keyword evidence="2 7" id="KW-0963">Cytoplasm</keyword>
<keyword evidence="5 7" id="KW-0175">Coiled coil</keyword>
<comment type="subcellular location">
    <subcellularLocation>
        <location evidence="1 7">Cytoplasm</location>
    </subcellularLocation>
</comment>
<dbReference type="Proteomes" id="UP000183995">
    <property type="component" value="Unassembled WGS sequence"/>
</dbReference>
<dbReference type="FunFam" id="3.40.50.300:FF:000984">
    <property type="entry name" value="Chromosome partition protein Smc"/>
    <property type="match status" value="1"/>
</dbReference>
<dbReference type="FunFam" id="3.40.50.300:FF:000901">
    <property type="entry name" value="Chromosome partition protein Smc"/>
    <property type="match status" value="1"/>
</dbReference>
<dbReference type="GO" id="GO:0016887">
    <property type="term" value="F:ATP hydrolysis activity"/>
    <property type="evidence" value="ECO:0007669"/>
    <property type="project" value="InterPro"/>
</dbReference>
<dbReference type="AlphaFoldDB" id="A0A1M5UKJ5"/>
<dbReference type="Pfam" id="PF06470">
    <property type="entry name" value="SMC_hinge"/>
    <property type="match status" value="1"/>
</dbReference>
<feature type="coiled-coil region" evidence="7">
    <location>
        <begin position="743"/>
        <end position="843"/>
    </location>
</feature>
<evidence type="ECO:0000256" key="5">
    <source>
        <dbReference type="ARBA" id="ARBA00023054"/>
    </source>
</evidence>
<evidence type="ECO:0000313" key="10">
    <source>
        <dbReference type="Proteomes" id="UP000183995"/>
    </source>
</evidence>
<feature type="coiled-coil region" evidence="7">
    <location>
        <begin position="167"/>
        <end position="201"/>
    </location>
</feature>
<dbReference type="GO" id="GO:0007062">
    <property type="term" value="P:sister chromatid cohesion"/>
    <property type="evidence" value="ECO:0007669"/>
    <property type="project" value="InterPro"/>
</dbReference>
<reference evidence="9 10" key="1">
    <citation type="submission" date="2016-11" db="EMBL/GenBank/DDBJ databases">
        <authorList>
            <person name="Jaros S."/>
            <person name="Januszkiewicz K."/>
            <person name="Wedrychowicz H."/>
        </authorList>
    </citation>
    <scope>NUCLEOTIDE SEQUENCE [LARGE SCALE GENOMIC DNA]</scope>
    <source>
        <strain evidence="9 10">DSM 10068</strain>
    </source>
</reference>
<dbReference type="HAMAP" id="MF_01894">
    <property type="entry name" value="Smc_prok"/>
    <property type="match status" value="1"/>
</dbReference>
<evidence type="ECO:0000259" key="8">
    <source>
        <dbReference type="SMART" id="SM00968"/>
    </source>
</evidence>
<dbReference type="EMBL" id="FQXV01000001">
    <property type="protein sequence ID" value="SHH63525.1"/>
    <property type="molecule type" value="Genomic_DNA"/>
</dbReference>
<dbReference type="STRING" id="1123282.SAMN02745823_00566"/>
<dbReference type="Pfam" id="PF02463">
    <property type="entry name" value="SMC_N"/>
    <property type="match status" value="1"/>
</dbReference>
<comment type="similarity">
    <text evidence="7">Belongs to the SMC family.</text>
</comment>
<dbReference type="InterPro" id="IPR003395">
    <property type="entry name" value="RecF/RecN/SMC_N"/>
</dbReference>
<dbReference type="GO" id="GO:0005737">
    <property type="term" value="C:cytoplasm"/>
    <property type="evidence" value="ECO:0007669"/>
    <property type="project" value="UniProtKB-SubCell"/>
</dbReference>
<comment type="subunit">
    <text evidence="7">Homodimer.</text>
</comment>
<keyword evidence="3 7" id="KW-0547">Nucleotide-binding</keyword>
<evidence type="ECO:0000256" key="2">
    <source>
        <dbReference type="ARBA" id="ARBA00022490"/>
    </source>
</evidence>
<name>A0A1M5UKJ5_9FIRM</name>
<dbReference type="PANTHER" id="PTHR43977">
    <property type="entry name" value="STRUCTURAL MAINTENANCE OF CHROMOSOMES PROTEIN 3"/>
    <property type="match status" value="1"/>
</dbReference>
<evidence type="ECO:0000256" key="3">
    <source>
        <dbReference type="ARBA" id="ARBA00022741"/>
    </source>
</evidence>
<dbReference type="Gene3D" id="3.40.50.300">
    <property type="entry name" value="P-loop containing nucleotide triphosphate hydrolases"/>
    <property type="match status" value="2"/>
</dbReference>
<dbReference type="GO" id="GO:0007059">
    <property type="term" value="P:chromosome segregation"/>
    <property type="evidence" value="ECO:0007669"/>
    <property type="project" value="UniProtKB-UniRule"/>
</dbReference>
<comment type="domain">
    <text evidence="7">Contains large globular domains required for ATP hydrolysis at each terminus and a third globular domain forming a flexible hinge near the middle of the molecule. These domains are separated by coiled-coil structures.</text>
</comment>
<comment type="function">
    <text evidence="7">Required for chromosome condensation and partitioning.</text>
</comment>